<evidence type="ECO:0000313" key="7">
    <source>
        <dbReference type="EMBL" id="CAH0365814.1"/>
    </source>
</evidence>
<dbReference type="PANTHER" id="PTHR11089:SF30">
    <property type="entry name" value="GUANINE NUCLEOTIDE-BINDING PROTEIN-LIKE 3 HOMOLOG"/>
    <property type="match status" value="1"/>
</dbReference>
<dbReference type="Gene3D" id="3.40.50.300">
    <property type="entry name" value="P-loop containing nucleotide triphosphate hydrolases"/>
    <property type="match status" value="1"/>
</dbReference>
<feature type="compositionally biased region" description="Basic and acidic residues" evidence="5">
    <location>
        <begin position="59"/>
        <end position="81"/>
    </location>
</feature>
<dbReference type="InterPro" id="IPR014813">
    <property type="entry name" value="Gnl3_N_dom"/>
</dbReference>
<dbReference type="OrthoDB" id="10266128at2759"/>
<evidence type="ECO:0000256" key="3">
    <source>
        <dbReference type="ARBA" id="ARBA00023134"/>
    </source>
</evidence>
<feature type="domain" description="CP-type G" evidence="6">
    <location>
        <begin position="136"/>
        <end position="335"/>
    </location>
</feature>
<protein>
    <recommendedName>
        <fullName evidence="6">CP-type G domain-containing protein</fullName>
    </recommendedName>
</protein>
<dbReference type="InterPro" id="IPR050755">
    <property type="entry name" value="TRAFAC_YlqF/YawG_RiboMat"/>
</dbReference>
<keyword evidence="8" id="KW-1185">Reference proteome</keyword>
<keyword evidence="4" id="KW-0539">Nucleus</keyword>
<comment type="subcellular location">
    <subcellularLocation>
        <location evidence="1">Nucleus</location>
    </subcellularLocation>
</comment>
<evidence type="ECO:0000259" key="6">
    <source>
        <dbReference type="PROSITE" id="PS51721"/>
    </source>
</evidence>
<evidence type="ECO:0000256" key="5">
    <source>
        <dbReference type="SAM" id="MobiDB-lite"/>
    </source>
</evidence>
<dbReference type="AlphaFoldDB" id="A0A8J2WSS5"/>
<organism evidence="7 8">
    <name type="scientific">Pelagomonas calceolata</name>
    <dbReference type="NCBI Taxonomy" id="35677"/>
    <lineage>
        <taxon>Eukaryota</taxon>
        <taxon>Sar</taxon>
        <taxon>Stramenopiles</taxon>
        <taxon>Ochrophyta</taxon>
        <taxon>Pelagophyceae</taxon>
        <taxon>Pelagomonadales</taxon>
        <taxon>Pelagomonadaceae</taxon>
        <taxon>Pelagomonas</taxon>
    </lineage>
</organism>
<name>A0A8J2WSS5_9STRA</name>
<comment type="caution">
    <text evidence="7">The sequence shown here is derived from an EMBL/GenBank/DDBJ whole genome shotgun (WGS) entry which is preliminary data.</text>
</comment>
<dbReference type="GO" id="GO:0005525">
    <property type="term" value="F:GTP binding"/>
    <property type="evidence" value="ECO:0007669"/>
    <property type="project" value="UniProtKB-KW"/>
</dbReference>
<dbReference type="InterPro" id="IPR027417">
    <property type="entry name" value="P-loop_NTPase"/>
</dbReference>
<dbReference type="InterPro" id="IPR030378">
    <property type="entry name" value="G_CP_dom"/>
</dbReference>
<sequence length="513" mass="54963">MVKKKAKSHRQTLKQKYKVQKRVKEHDRKLKKAQKRGGLPPGKKKRDPGIPNSWPIKQELLEQVERAKAKKEQDREDAKQAKKERRKLAKQGLSMEQLAASAKERGAAFDDTSDAPVRQQEDALDEAAKRSARAYARELAKVVEASDVVLEVLDARDPAGSRSSRVESAVRRAPGKRLVLVLNKVDLVPREIATRWLDVLRSTGLAVVAFKASTKGGVAQSALDSAKDAAVVDEGAMGRSTALGVDGLLQLLKNYSRDGGGSARPGALVVGVVGFPNAGKSSVIRSLTNSRRGADHGSKDSAATVSATPGFTKALREVRLDAKLTLIDSPGVVGVTSSGDTRSAQLASLLVRGCVDPAELGDDAVDAAASLIKRADPAALAMKYELPLSEDPNKFLAAVARKRGRLKRGGVADVTKASIDVLRDFAKGEVKFFVRPPAKEASVNNAEIVSQLSEAFDPTKMDAAVLQGNDDMDMDAVALDEGPVEMDADEAPQLVDPSVGAARDYDFATDFQY</sequence>
<reference evidence="7" key="1">
    <citation type="submission" date="2021-11" db="EMBL/GenBank/DDBJ databases">
        <authorList>
            <consortium name="Genoscope - CEA"/>
            <person name="William W."/>
        </authorList>
    </citation>
    <scope>NUCLEOTIDE SEQUENCE</scope>
</reference>
<dbReference type="EMBL" id="CAKKNE010000001">
    <property type="protein sequence ID" value="CAH0365814.1"/>
    <property type="molecule type" value="Genomic_DNA"/>
</dbReference>
<dbReference type="Pfam" id="PF01926">
    <property type="entry name" value="MMR_HSR1"/>
    <property type="match status" value="1"/>
</dbReference>
<dbReference type="Gene3D" id="1.10.1580.10">
    <property type="match status" value="1"/>
</dbReference>
<dbReference type="InterPro" id="IPR006073">
    <property type="entry name" value="GTP-bd"/>
</dbReference>
<evidence type="ECO:0000256" key="4">
    <source>
        <dbReference type="ARBA" id="ARBA00023242"/>
    </source>
</evidence>
<keyword evidence="3" id="KW-0342">GTP-binding</keyword>
<dbReference type="CDD" id="cd04178">
    <property type="entry name" value="Nucleostemin_like"/>
    <property type="match status" value="1"/>
</dbReference>
<dbReference type="Proteomes" id="UP000789595">
    <property type="component" value="Unassembled WGS sequence"/>
</dbReference>
<evidence type="ECO:0000256" key="1">
    <source>
        <dbReference type="ARBA" id="ARBA00004123"/>
    </source>
</evidence>
<dbReference type="InterPro" id="IPR023179">
    <property type="entry name" value="GTP-bd_ortho_bundle_sf"/>
</dbReference>
<proteinExistence type="predicted"/>
<evidence type="ECO:0000313" key="8">
    <source>
        <dbReference type="Proteomes" id="UP000789595"/>
    </source>
</evidence>
<accession>A0A8J2WSS5</accession>
<gene>
    <name evidence="7" type="ORF">PECAL_1P22710</name>
</gene>
<dbReference type="PRINTS" id="PR00326">
    <property type="entry name" value="GTP1OBG"/>
</dbReference>
<feature type="compositionally biased region" description="Basic residues" evidence="5">
    <location>
        <begin position="1"/>
        <end position="21"/>
    </location>
</feature>
<dbReference type="PROSITE" id="PS51721">
    <property type="entry name" value="G_CP"/>
    <property type="match status" value="1"/>
</dbReference>
<dbReference type="SUPFAM" id="SSF52540">
    <property type="entry name" value="P-loop containing nucleoside triphosphate hydrolases"/>
    <property type="match status" value="1"/>
</dbReference>
<dbReference type="PANTHER" id="PTHR11089">
    <property type="entry name" value="GTP-BINDING PROTEIN-RELATED"/>
    <property type="match status" value="1"/>
</dbReference>
<dbReference type="GO" id="GO:0005730">
    <property type="term" value="C:nucleolus"/>
    <property type="evidence" value="ECO:0007669"/>
    <property type="project" value="TreeGrafter"/>
</dbReference>
<dbReference type="Pfam" id="PF08701">
    <property type="entry name" value="GN3L_Grn1"/>
    <property type="match status" value="1"/>
</dbReference>
<feature type="region of interest" description="Disordered" evidence="5">
    <location>
        <begin position="1"/>
        <end position="125"/>
    </location>
</feature>
<keyword evidence="2" id="KW-0547">Nucleotide-binding</keyword>
<evidence type="ECO:0000256" key="2">
    <source>
        <dbReference type="ARBA" id="ARBA00022741"/>
    </source>
</evidence>